<dbReference type="InterPro" id="IPR011257">
    <property type="entry name" value="DNA_glycosylase"/>
</dbReference>
<dbReference type="GO" id="GO:0032131">
    <property type="term" value="F:alkylated DNA binding"/>
    <property type="evidence" value="ECO:0007669"/>
    <property type="project" value="TreeGrafter"/>
</dbReference>
<dbReference type="PANTHER" id="PTHR43003">
    <property type="entry name" value="DNA-3-METHYLADENINE GLYCOSYLASE"/>
    <property type="match status" value="1"/>
</dbReference>
<keyword evidence="1" id="KW-0227">DNA damage</keyword>
<keyword evidence="2" id="KW-0234">DNA repair</keyword>
<dbReference type="GO" id="GO:0006307">
    <property type="term" value="P:DNA alkylation repair"/>
    <property type="evidence" value="ECO:0007669"/>
    <property type="project" value="TreeGrafter"/>
</dbReference>
<protein>
    <recommendedName>
        <fullName evidence="5">HhH-GPD domain-containing protein</fullName>
    </recommendedName>
</protein>
<dbReference type="Proteomes" id="UP001149140">
    <property type="component" value="Unassembled WGS sequence"/>
</dbReference>
<dbReference type="GO" id="GO:0006285">
    <property type="term" value="P:base-excision repair, AP site formation"/>
    <property type="evidence" value="ECO:0007669"/>
    <property type="project" value="TreeGrafter"/>
</dbReference>
<dbReference type="GO" id="GO:0005737">
    <property type="term" value="C:cytoplasm"/>
    <property type="evidence" value="ECO:0007669"/>
    <property type="project" value="TreeGrafter"/>
</dbReference>
<organism evidence="3 4">
    <name type="scientific">Solirubrobacter ginsenosidimutans</name>
    <dbReference type="NCBI Taxonomy" id="490573"/>
    <lineage>
        <taxon>Bacteria</taxon>
        <taxon>Bacillati</taxon>
        <taxon>Actinomycetota</taxon>
        <taxon>Thermoleophilia</taxon>
        <taxon>Solirubrobacterales</taxon>
        <taxon>Solirubrobacteraceae</taxon>
        <taxon>Solirubrobacter</taxon>
    </lineage>
</organism>
<evidence type="ECO:0000256" key="2">
    <source>
        <dbReference type="ARBA" id="ARBA00023204"/>
    </source>
</evidence>
<dbReference type="AlphaFoldDB" id="A0A9X3MWY5"/>
<evidence type="ECO:0008006" key="5">
    <source>
        <dbReference type="Google" id="ProtNLM"/>
    </source>
</evidence>
<accession>A0A9X3MWY5</accession>
<reference evidence="3" key="1">
    <citation type="submission" date="2022-10" db="EMBL/GenBank/DDBJ databases">
        <title>The WGS of Solirubrobacter ginsenosidimutans DSM 21036.</title>
        <authorList>
            <person name="Jiang Z."/>
        </authorList>
    </citation>
    <scope>NUCLEOTIDE SEQUENCE</scope>
    <source>
        <strain evidence="3">DSM 21036</strain>
    </source>
</reference>
<dbReference type="SUPFAM" id="SSF48150">
    <property type="entry name" value="DNA-glycosylase"/>
    <property type="match status" value="1"/>
</dbReference>
<dbReference type="GO" id="GO:0043916">
    <property type="term" value="F:DNA-7-methylguanine glycosylase activity"/>
    <property type="evidence" value="ECO:0007669"/>
    <property type="project" value="TreeGrafter"/>
</dbReference>
<gene>
    <name evidence="3" type="ORF">OM076_29920</name>
</gene>
<dbReference type="EMBL" id="JAPDOD010000035">
    <property type="protein sequence ID" value="MDA0164526.1"/>
    <property type="molecule type" value="Genomic_DNA"/>
</dbReference>
<dbReference type="GO" id="GO:0008725">
    <property type="term" value="F:DNA-3-methyladenine glycosylase activity"/>
    <property type="evidence" value="ECO:0007669"/>
    <property type="project" value="TreeGrafter"/>
</dbReference>
<dbReference type="GO" id="GO:0032993">
    <property type="term" value="C:protein-DNA complex"/>
    <property type="evidence" value="ECO:0007669"/>
    <property type="project" value="TreeGrafter"/>
</dbReference>
<evidence type="ECO:0000313" key="3">
    <source>
        <dbReference type="EMBL" id="MDA0164526.1"/>
    </source>
</evidence>
<dbReference type="RefSeq" id="WP_270043780.1">
    <property type="nucleotide sequence ID" value="NZ_JAPDOD010000035.1"/>
</dbReference>
<dbReference type="Gene3D" id="1.10.340.30">
    <property type="entry name" value="Hypothetical protein, domain 2"/>
    <property type="match status" value="1"/>
</dbReference>
<name>A0A9X3MWY5_9ACTN</name>
<evidence type="ECO:0000256" key="1">
    <source>
        <dbReference type="ARBA" id="ARBA00022763"/>
    </source>
</evidence>
<proteinExistence type="predicted"/>
<sequence>MLFHSPYEAAAWSVISARAGHAQAVKLRDALGETFPPPHELLQLQELQGLPANKIPRLHGIAQAALEGKLDREPLLAKDPDVAYTELQELPGIGPFYAGLILIRAVGTTDVAPKGEPRLENAVQARYGRPIGEVAEIWRPFRTWISVLMRANA</sequence>
<dbReference type="InterPro" id="IPR051912">
    <property type="entry name" value="Alkylbase_DNA_Glycosylase/TA"/>
</dbReference>
<comment type="caution">
    <text evidence="3">The sequence shown here is derived from an EMBL/GenBank/DDBJ whole genome shotgun (WGS) entry which is preliminary data.</text>
</comment>
<dbReference type="PANTHER" id="PTHR43003:SF13">
    <property type="entry name" value="DNA-3-METHYLADENINE GLYCOSYLASE 2"/>
    <property type="match status" value="1"/>
</dbReference>
<keyword evidence="4" id="KW-1185">Reference proteome</keyword>
<evidence type="ECO:0000313" key="4">
    <source>
        <dbReference type="Proteomes" id="UP001149140"/>
    </source>
</evidence>